<proteinExistence type="predicted"/>
<dbReference type="RefSeq" id="WP_193907344.1">
    <property type="nucleotide sequence ID" value="NZ_JADEXG010000024.1"/>
</dbReference>
<keyword evidence="2" id="KW-1185">Reference proteome</keyword>
<dbReference type="AlphaFoldDB" id="A0A8J7AEU1"/>
<name>A0A8J7AEU1_9CYAN</name>
<dbReference type="EMBL" id="JADEXG010000024">
    <property type="protein sequence ID" value="MBE9077984.1"/>
    <property type="molecule type" value="Genomic_DNA"/>
</dbReference>
<evidence type="ECO:0000313" key="2">
    <source>
        <dbReference type="Proteomes" id="UP000636505"/>
    </source>
</evidence>
<reference evidence="1" key="1">
    <citation type="submission" date="2020-10" db="EMBL/GenBank/DDBJ databases">
        <authorList>
            <person name="Castelo-Branco R."/>
            <person name="Eusebio N."/>
            <person name="Adriana R."/>
            <person name="Vieira A."/>
            <person name="Brugerolle De Fraissinette N."/>
            <person name="Rezende De Castro R."/>
            <person name="Schneider M.P."/>
            <person name="Vasconcelos V."/>
            <person name="Leao P.N."/>
        </authorList>
    </citation>
    <scope>NUCLEOTIDE SEQUENCE</scope>
    <source>
        <strain evidence="1">LEGE 07310</strain>
    </source>
</reference>
<comment type="caution">
    <text evidence="1">The sequence shown here is derived from an EMBL/GenBank/DDBJ whole genome shotgun (WGS) entry which is preliminary data.</text>
</comment>
<evidence type="ECO:0000313" key="1">
    <source>
        <dbReference type="EMBL" id="MBE9077984.1"/>
    </source>
</evidence>
<accession>A0A8J7AEU1</accession>
<sequence>MEIATQLDNDHAKKLAYIQAQTHQDLTEVLNQAIDLYYKQLNPTQKSPLDILTEAGLVGCFEGAPDLSSNYKSSVNEYLDQKYPPE</sequence>
<dbReference type="Proteomes" id="UP000636505">
    <property type="component" value="Unassembled WGS sequence"/>
</dbReference>
<gene>
    <name evidence="1" type="ORF">IQ241_11885</name>
</gene>
<organism evidence="1 2">
    <name type="scientific">Vasconcelosia minhoensis LEGE 07310</name>
    <dbReference type="NCBI Taxonomy" id="915328"/>
    <lineage>
        <taxon>Bacteria</taxon>
        <taxon>Bacillati</taxon>
        <taxon>Cyanobacteriota</taxon>
        <taxon>Cyanophyceae</taxon>
        <taxon>Nodosilineales</taxon>
        <taxon>Cymatolegaceae</taxon>
        <taxon>Vasconcelosia</taxon>
        <taxon>Vasconcelosia minhoensis</taxon>
    </lineage>
</organism>
<protein>
    <submittedName>
        <fullName evidence="1">CopG family transcriptional regulator</fullName>
    </submittedName>
</protein>